<dbReference type="VEuPathDB" id="FungiDB:RhiirFUN_008348"/>
<dbReference type="Gene3D" id="3.30.70.330">
    <property type="match status" value="1"/>
</dbReference>
<dbReference type="SUPFAM" id="SSF53098">
    <property type="entry name" value="Ribonuclease H-like"/>
    <property type="match status" value="1"/>
</dbReference>
<reference evidence="4 5" key="2">
    <citation type="journal article" date="2018" name="New Phytol.">
        <title>High intraspecific genome diversity in the model arbuscular mycorrhizal symbiont Rhizophagus irregularis.</title>
        <authorList>
            <person name="Chen E.C.H."/>
            <person name="Morin E."/>
            <person name="Beaudet D."/>
            <person name="Noel J."/>
            <person name="Yildirir G."/>
            <person name="Ndikumana S."/>
            <person name="Charron P."/>
            <person name="St-Onge C."/>
            <person name="Giorgi J."/>
            <person name="Kruger M."/>
            <person name="Marton T."/>
            <person name="Ropars J."/>
            <person name="Grigoriev I.V."/>
            <person name="Hainaut M."/>
            <person name="Henrissat B."/>
            <person name="Roux C."/>
            <person name="Martin F."/>
            <person name="Corradi N."/>
        </authorList>
    </citation>
    <scope>NUCLEOTIDE SEQUENCE [LARGE SCALE GENOMIC DNA]</scope>
    <source>
        <strain evidence="4 5">DAOM 197198</strain>
    </source>
</reference>
<feature type="region of interest" description="Disordered" evidence="2">
    <location>
        <begin position="95"/>
        <end position="143"/>
    </location>
</feature>
<feature type="region of interest" description="Disordered" evidence="2">
    <location>
        <begin position="486"/>
        <end position="629"/>
    </location>
</feature>
<feature type="domain" description="CCHC-type" evidence="3">
    <location>
        <begin position="472"/>
        <end position="485"/>
    </location>
</feature>
<dbReference type="SUPFAM" id="SSF56219">
    <property type="entry name" value="DNase I-like"/>
    <property type="match status" value="1"/>
</dbReference>
<dbReference type="EMBL" id="AUPC02000296">
    <property type="protein sequence ID" value="POG62551.1"/>
    <property type="molecule type" value="Genomic_DNA"/>
</dbReference>
<dbReference type="GO" id="GO:0008270">
    <property type="term" value="F:zinc ion binding"/>
    <property type="evidence" value="ECO:0007669"/>
    <property type="project" value="UniProtKB-KW"/>
</dbReference>
<keyword evidence="1" id="KW-0479">Metal-binding</keyword>
<feature type="region of interest" description="Disordered" evidence="2">
    <location>
        <begin position="1"/>
        <end position="70"/>
    </location>
</feature>
<dbReference type="InterPro" id="IPR036397">
    <property type="entry name" value="RNaseH_sf"/>
</dbReference>
<feature type="region of interest" description="Disordered" evidence="2">
    <location>
        <begin position="683"/>
        <end position="725"/>
    </location>
</feature>
<feature type="region of interest" description="Disordered" evidence="2">
    <location>
        <begin position="225"/>
        <end position="245"/>
    </location>
</feature>
<dbReference type="InterPro" id="IPR000504">
    <property type="entry name" value="RRM_dom"/>
</dbReference>
<keyword evidence="1" id="KW-0863">Zinc-finger</keyword>
<keyword evidence="5" id="KW-1185">Reference proteome</keyword>
<feature type="compositionally biased region" description="Polar residues" evidence="2">
    <location>
        <begin position="95"/>
        <end position="142"/>
    </location>
</feature>
<evidence type="ECO:0000256" key="1">
    <source>
        <dbReference type="PROSITE-ProRule" id="PRU00047"/>
    </source>
</evidence>
<feature type="compositionally biased region" description="Basic and acidic residues" evidence="2">
    <location>
        <begin position="529"/>
        <end position="549"/>
    </location>
</feature>
<dbReference type="Gene3D" id="3.30.420.10">
    <property type="entry name" value="Ribonuclease H-like superfamily/Ribonuclease H"/>
    <property type="match status" value="1"/>
</dbReference>
<dbReference type="VEuPathDB" id="FungiDB:RhiirFUN_014843"/>
<protein>
    <recommendedName>
        <fullName evidence="3">CCHC-type domain-containing protein</fullName>
    </recommendedName>
</protein>
<name>A0A2P4PAZ8_RHIID</name>
<feature type="compositionally biased region" description="Basic and acidic residues" evidence="2">
    <location>
        <begin position="612"/>
        <end position="628"/>
    </location>
</feature>
<accession>A0A2P4PAZ8</accession>
<dbReference type="Gene3D" id="3.60.10.10">
    <property type="entry name" value="Endonuclease/exonuclease/phosphatase"/>
    <property type="match status" value="1"/>
</dbReference>
<evidence type="ECO:0000256" key="2">
    <source>
        <dbReference type="SAM" id="MobiDB-lite"/>
    </source>
</evidence>
<dbReference type="InterPro" id="IPR001878">
    <property type="entry name" value="Znf_CCHC"/>
</dbReference>
<evidence type="ECO:0000313" key="5">
    <source>
        <dbReference type="Proteomes" id="UP000018888"/>
    </source>
</evidence>
<dbReference type="GO" id="GO:0004523">
    <property type="term" value="F:RNA-DNA hybrid ribonuclease activity"/>
    <property type="evidence" value="ECO:0007669"/>
    <property type="project" value="InterPro"/>
</dbReference>
<dbReference type="VEuPathDB" id="FungiDB:RhiirFUN_008349"/>
<dbReference type="InterPro" id="IPR012677">
    <property type="entry name" value="Nucleotide-bd_a/b_plait_sf"/>
</dbReference>
<feature type="compositionally biased region" description="Polar residues" evidence="2">
    <location>
        <begin position="8"/>
        <end position="37"/>
    </location>
</feature>
<dbReference type="Pfam" id="PF14529">
    <property type="entry name" value="Exo_endo_phos_2"/>
    <property type="match status" value="1"/>
</dbReference>
<proteinExistence type="predicted"/>
<gene>
    <name evidence="4" type="ORF">GLOIN_2v1485349</name>
</gene>
<dbReference type="InterPro" id="IPR012337">
    <property type="entry name" value="RNaseH-like_sf"/>
</dbReference>
<dbReference type="InterPro" id="IPR005135">
    <property type="entry name" value="Endo/exonuclease/phosphatase"/>
</dbReference>
<feature type="compositionally biased region" description="Basic and acidic residues" evidence="2">
    <location>
        <begin position="232"/>
        <end position="245"/>
    </location>
</feature>
<keyword evidence="1" id="KW-0862">Zinc</keyword>
<dbReference type="SUPFAM" id="SSF54928">
    <property type="entry name" value="RNA-binding domain, RBD"/>
    <property type="match status" value="1"/>
</dbReference>
<feature type="compositionally biased region" description="Low complexity" evidence="2">
    <location>
        <begin position="38"/>
        <end position="48"/>
    </location>
</feature>
<feature type="compositionally biased region" description="Basic and acidic residues" evidence="2">
    <location>
        <begin position="707"/>
        <end position="716"/>
    </location>
</feature>
<dbReference type="GO" id="GO:0003723">
    <property type="term" value="F:RNA binding"/>
    <property type="evidence" value="ECO:0007669"/>
    <property type="project" value="InterPro"/>
</dbReference>
<evidence type="ECO:0000313" key="4">
    <source>
        <dbReference type="EMBL" id="POG62551.1"/>
    </source>
</evidence>
<dbReference type="Pfam" id="PF00076">
    <property type="entry name" value="RRM_1"/>
    <property type="match status" value="1"/>
</dbReference>
<dbReference type="InterPro" id="IPR035979">
    <property type="entry name" value="RBD_domain_sf"/>
</dbReference>
<dbReference type="InterPro" id="IPR002156">
    <property type="entry name" value="RNaseH_domain"/>
</dbReference>
<dbReference type="InterPro" id="IPR036691">
    <property type="entry name" value="Endo/exonu/phosph_ase_sf"/>
</dbReference>
<feature type="compositionally biased region" description="Basic and acidic residues" evidence="2">
    <location>
        <begin position="568"/>
        <end position="585"/>
    </location>
</feature>
<sequence>MSGPAARTRSQVTSQGQADIQVSLPQEKQNDNKQPIQVNNNTTVLTTNDMIDRSHDAAAGSHKDKRKNNNKQGFSVEQALLGPSSSPSLTSNIALESQQTKADQSENPSQQQTKVTQSNVSAQQQINKPPETSQPNMASTTEGPEITDISMQDADHDSQGSTEEEILYYAKKQQTFSLFIGVKLSDKVNTSFATNFLKNTRDFLISDSNLGPGISQVSKIIPDFNKVAPGEGSRDNNNEANQDKPIKKKKDIIGYHLIINVTTKEIYESIMAVDFSCAEDTVSFAPYQSIRTQRKQTNEGTRGRTVQIYNASLEITTATLKPFLRRYGELEENGVYATRRNPYQPNKQIFYATYKESASADTFYGKPILWVYNEMLYITPMELSLDKREERRAFCAKLNGLPPNANAREYQDFIEEFNVLEFRIPRNTRTNRTQLYAYVYFKDEESMQRGTDRVIMRRNKQHEWSIPDMKSCFNCGYTSHLISDCDYRPPRNRPMNKKDYLNSVRRYQPGYRQREKQENARPGSYADAIRSRPNEARFENRKFQERYRQDNPYSNNKDRPWNRNNLRKRNDDNHNYGDDEQGMHEWDEEDDSFEDIPRSSSRASVLSRPRNAHYENVDRTPRNHRDDNEIQSIKQDLATLQDIVKTLAKSLEQTTNQISLYMQTTSSKGKEKVNEMNNNAMLIDQSGNTDNRQHQTPKRRLVSFNENNKRPQREDSSDSDSNDNRQNNMALLTAQLQELHKGMENITSSLTNINNRITTVDIARQVATLNIRQLNDIKAQNLAKYLDKNDIDILSITETRISNKNLKFITKNKFMNHQVFGTVGAKFNESGTLVIVKKELAKHISKLENYKGRILKIEFTFSDQQKLAIISVYNKSGDRGKDCVETRIDINKEIMKMIKDSKKKNQQIILMGDFNLQYKKYLQQKNSNRTRISEQLKIFDLLEKSELFDTCKEILNIDDLALTKNHVTHITKKLGSRIDYIWVTKKIFDEIVQVQIKEYDNKNDTDHKIVYFKVARDCVLPSIIYNRKKKSKFDKRTKYCYDTIDEEIKECIKMKAEYELNERKNRSSTMILTLHEKIQLYEDVINATKNSEIEKKEICLTNEKEDTSIKNLDLYRAVRFFIYLRRKLKKKKGIENVKRHWKKNISHVNKILKNWDVDGFYYLRSYNFGKVQIKKYITELDELYNIFQTKLQIKVSAMKENKIKRAIEQRQKDLEDNQKRMIDNVMDREFRKINIDRVLSTNSKGEDILIVDEDKIKEKVADHFQNCAGTISIDKELPEDWKEEYNSGTHIHIPSFAYDKVLEKISIEEILEAAKELPQGKAKNNPLYSIDNTTSHVIKKFYKENFTMRNILLMKENNFDLETDDTIIERFKVEGGPTTVRSIISKDTYVNNFKFLQNNNIRYIDQIISLSKRYLLTIKELEDRKYIRLNLKGKLSANINNYEQIREELTISPHTYKLKEYIVKQIDGVDKVENLRGVEIIPVIANTRKDVPIIIELNTGGSLQAVFGRTRKVLPGGLLIAMHMIPITTIEDKDLILEKCQRCNITTWLDVPEVMFSNQERSRIPCIIMTDAKNASTFSRNKWQNGINQNNILGHEKIIFPGISGQIIQENFIYDRILKQQPYLYKSTYSKIHEMIPKDKISFLNNILSQFLKTGNYKPMTNRMQLCKNRLTTIRGRTLKIYIDGSVKFNKTENIEAIFGLMIYDEDNKLLDTIMSTVEDWITVNKTEALAFLAALLIIPEKKEVTIYTDSQTNYDNFMAIKQRPHRNNLRDILKFGTSNHIWAIIKNIIFYQNLDVKVVKIKAHAEDALHNILDKEIKERYADIQGVSKLEVIPTCAEYRYVLRWNGTIVETNIRRFIRLVTRVSKEKLARTIGIEILNFIFTKINSGVWKRRCEAMKQTEKSLGISKMDKKKPDSIFTKEKEKELQSKRYLGNYPLFEGLISVKEHILFGKEILGFMGCGV</sequence>
<reference evidence="4 5" key="1">
    <citation type="journal article" date="2013" name="Proc. Natl. Acad. Sci. U.S.A.">
        <title>Genome of an arbuscular mycorrhizal fungus provides insight into the oldest plant symbiosis.</title>
        <authorList>
            <person name="Tisserant E."/>
            <person name="Malbreil M."/>
            <person name="Kuo A."/>
            <person name="Kohler A."/>
            <person name="Symeonidi A."/>
            <person name="Balestrini R."/>
            <person name="Charron P."/>
            <person name="Duensing N."/>
            <person name="Frei Dit Frey N."/>
            <person name="Gianinazzi-Pearson V."/>
            <person name="Gilbert L.B."/>
            <person name="Handa Y."/>
            <person name="Herr J.R."/>
            <person name="Hijri M."/>
            <person name="Koul R."/>
            <person name="Kawaguchi M."/>
            <person name="Krajinski F."/>
            <person name="Lammers P.J."/>
            <person name="Masclaux F.G."/>
            <person name="Murat C."/>
            <person name="Morin E."/>
            <person name="Ndikumana S."/>
            <person name="Pagni M."/>
            <person name="Petitpierre D."/>
            <person name="Requena N."/>
            <person name="Rosikiewicz P."/>
            <person name="Riley R."/>
            <person name="Saito K."/>
            <person name="San Clemente H."/>
            <person name="Shapiro H."/>
            <person name="van Tuinen D."/>
            <person name="Becard G."/>
            <person name="Bonfante P."/>
            <person name="Paszkowski U."/>
            <person name="Shachar-Hill Y.Y."/>
            <person name="Tuskan G.A."/>
            <person name="Young P.W."/>
            <person name="Sanders I.R."/>
            <person name="Henrissat B."/>
            <person name="Rensing S.A."/>
            <person name="Grigoriev I.V."/>
            <person name="Corradi N."/>
            <person name="Roux C."/>
            <person name="Martin F."/>
        </authorList>
    </citation>
    <scope>NUCLEOTIDE SEQUENCE [LARGE SCALE GENOMIC DNA]</scope>
    <source>
        <strain evidence="4 5">DAOM 197198</strain>
    </source>
</reference>
<comment type="caution">
    <text evidence="4">The sequence shown here is derived from an EMBL/GenBank/DDBJ whole genome shotgun (WGS) entry which is preliminary data.</text>
</comment>
<dbReference type="PROSITE" id="PS50158">
    <property type="entry name" value="ZF_CCHC"/>
    <property type="match status" value="1"/>
</dbReference>
<organism evidence="4 5">
    <name type="scientific">Rhizophagus irregularis (strain DAOM 181602 / DAOM 197198 / MUCL 43194)</name>
    <name type="common">Arbuscular mycorrhizal fungus</name>
    <name type="synonym">Glomus intraradices</name>
    <dbReference type="NCBI Taxonomy" id="747089"/>
    <lineage>
        <taxon>Eukaryota</taxon>
        <taxon>Fungi</taxon>
        <taxon>Fungi incertae sedis</taxon>
        <taxon>Mucoromycota</taxon>
        <taxon>Glomeromycotina</taxon>
        <taxon>Glomeromycetes</taxon>
        <taxon>Glomerales</taxon>
        <taxon>Glomeraceae</taxon>
        <taxon>Rhizophagus</taxon>
    </lineage>
</organism>
<dbReference type="Pfam" id="PF00075">
    <property type="entry name" value="RNase_H"/>
    <property type="match status" value="1"/>
</dbReference>
<dbReference type="Proteomes" id="UP000018888">
    <property type="component" value="Unassembled WGS sequence"/>
</dbReference>
<evidence type="ECO:0000259" key="3">
    <source>
        <dbReference type="PROSITE" id="PS50158"/>
    </source>
</evidence>